<organism evidence="6 7">
    <name type="scientific">Saponaria officinalis</name>
    <name type="common">Common soapwort</name>
    <name type="synonym">Lychnis saponaria</name>
    <dbReference type="NCBI Taxonomy" id="3572"/>
    <lineage>
        <taxon>Eukaryota</taxon>
        <taxon>Viridiplantae</taxon>
        <taxon>Streptophyta</taxon>
        <taxon>Embryophyta</taxon>
        <taxon>Tracheophyta</taxon>
        <taxon>Spermatophyta</taxon>
        <taxon>Magnoliopsida</taxon>
        <taxon>eudicotyledons</taxon>
        <taxon>Gunneridae</taxon>
        <taxon>Pentapetalae</taxon>
        <taxon>Caryophyllales</taxon>
        <taxon>Caryophyllaceae</taxon>
        <taxon>Caryophylleae</taxon>
        <taxon>Saponaria</taxon>
    </lineage>
</organism>
<comment type="similarity">
    <text evidence="1">Belongs to the universal ribosomal protein uL23 family.</text>
</comment>
<dbReference type="GO" id="GO:0003735">
    <property type="term" value="F:structural constituent of ribosome"/>
    <property type="evidence" value="ECO:0007669"/>
    <property type="project" value="InterPro"/>
</dbReference>
<evidence type="ECO:0000256" key="4">
    <source>
        <dbReference type="ARBA" id="ARBA00039977"/>
    </source>
</evidence>
<keyword evidence="2" id="KW-0689">Ribosomal protein</keyword>
<evidence type="ECO:0000313" key="7">
    <source>
        <dbReference type="Proteomes" id="UP001443914"/>
    </source>
</evidence>
<proteinExistence type="inferred from homology"/>
<dbReference type="SUPFAM" id="SSF54189">
    <property type="entry name" value="Ribosomal proteins S24e, L23 and L15e"/>
    <property type="match status" value="1"/>
</dbReference>
<accession>A0AAW1HPE9</accession>
<feature type="compositionally biased region" description="Basic and acidic residues" evidence="5">
    <location>
        <begin position="123"/>
        <end position="138"/>
    </location>
</feature>
<name>A0AAW1HPE9_SAPOF</name>
<dbReference type="InterPro" id="IPR012677">
    <property type="entry name" value="Nucleotide-bd_a/b_plait_sf"/>
</dbReference>
<dbReference type="PANTHER" id="PTHR12059">
    <property type="entry name" value="RIBOSOMAL PROTEIN L23-RELATED"/>
    <property type="match status" value="1"/>
</dbReference>
<protein>
    <recommendedName>
        <fullName evidence="4">Large ribosomal subunit protein uL23m</fullName>
    </recommendedName>
</protein>
<feature type="region of interest" description="Disordered" evidence="5">
    <location>
        <begin position="112"/>
        <end position="189"/>
    </location>
</feature>
<reference evidence="6" key="1">
    <citation type="submission" date="2024-03" db="EMBL/GenBank/DDBJ databases">
        <title>WGS assembly of Saponaria officinalis var. Norfolk2.</title>
        <authorList>
            <person name="Jenkins J."/>
            <person name="Shu S."/>
            <person name="Grimwood J."/>
            <person name="Barry K."/>
            <person name="Goodstein D."/>
            <person name="Schmutz J."/>
            <person name="Leebens-Mack J."/>
            <person name="Osbourn A."/>
        </authorList>
    </citation>
    <scope>NUCLEOTIDE SEQUENCE [LARGE SCALE GENOMIC DNA]</scope>
    <source>
        <strain evidence="6">JIC</strain>
    </source>
</reference>
<keyword evidence="7" id="KW-1185">Reference proteome</keyword>
<evidence type="ECO:0000256" key="5">
    <source>
        <dbReference type="SAM" id="MobiDB-lite"/>
    </source>
</evidence>
<dbReference type="GO" id="GO:0005762">
    <property type="term" value="C:mitochondrial large ribosomal subunit"/>
    <property type="evidence" value="ECO:0007669"/>
    <property type="project" value="TreeGrafter"/>
</dbReference>
<dbReference type="GO" id="GO:0032543">
    <property type="term" value="P:mitochondrial translation"/>
    <property type="evidence" value="ECO:0007669"/>
    <property type="project" value="TreeGrafter"/>
</dbReference>
<comment type="caution">
    <text evidence="6">The sequence shown here is derived from an EMBL/GenBank/DDBJ whole genome shotgun (WGS) entry which is preliminary data.</text>
</comment>
<dbReference type="InterPro" id="IPR012678">
    <property type="entry name" value="Ribosomal_uL23/eL15/eS24_sf"/>
</dbReference>
<dbReference type="GO" id="GO:0003729">
    <property type="term" value="F:mRNA binding"/>
    <property type="evidence" value="ECO:0007669"/>
    <property type="project" value="UniProtKB-ARBA"/>
</dbReference>
<dbReference type="Gene3D" id="3.30.70.330">
    <property type="match status" value="1"/>
</dbReference>
<dbReference type="FunFam" id="3.30.70.330:FF:000436">
    <property type="entry name" value="50S ribosomal protein L23"/>
    <property type="match status" value="1"/>
</dbReference>
<evidence type="ECO:0000256" key="3">
    <source>
        <dbReference type="ARBA" id="ARBA00023274"/>
    </source>
</evidence>
<evidence type="ECO:0000313" key="6">
    <source>
        <dbReference type="EMBL" id="KAK9678611.1"/>
    </source>
</evidence>
<gene>
    <name evidence="6" type="ORF">RND81_11G222900</name>
</gene>
<evidence type="ECO:0000256" key="1">
    <source>
        <dbReference type="ARBA" id="ARBA00006700"/>
    </source>
</evidence>
<dbReference type="Proteomes" id="UP001443914">
    <property type="component" value="Unassembled WGS sequence"/>
</dbReference>
<evidence type="ECO:0000256" key="2">
    <source>
        <dbReference type="ARBA" id="ARBA00022980"/>
    </source>
</evidence>
<dbReference type="AlphaFoldDB" id="A0AAW1HPE9"/>
<keyword evidence="3" id="KW-0687">Ribonucleoprotein</keyword>
<dbReference type="InterPro" id="IPR013025">
    <property type="entry name" value="Ribosomal_uL23-like"/>
</dbReference>
<dbReference type="Pfam" id="PF00276">
    <property type="entry name" value="Ribosomal_L23"/>
    <property type="match status" value="1"/>
</dbReference>
<sequence length="189" mass="21233">MAGRLGKRVINFANLPIKLLMPTSFTNITEIALKTIPSATKIEIKRVLESLYGFEVEKVQTLNMEGKKKKRGGILLAKPDYKKAYVTLKSPLSISPDLFPIKVIREDKEELDRQRKMSIVEAEGQKKSHWMEEKRSRSESSSNRSRFSGRRGRGGGGGDKETAKFPWTSMRNAASGSRLKGTDSSSHKF</sequence>
<dbReference type="PANTHER" id="PTHR12059:SF5">
    <property type="entry name" value="LARGE RIBOSOMAL SUBUNIT PROTEIN UL23M"/>
    <property type="match status" value="1"/>
</dbReference>
<dbReference type="EMBL" id="JBDFQZ010000011">
    <property type="protein sequence ID" value="KAK9678611.1"/>
    <property type="molecule type" value="Genomic_DNA"/>
</dbReference>